<dbReference type="EMBL" id="CBTB010000202">
    <property type="protein sequence ID" value="CDH33879.1"/>
    <property type="molecule type" value="Genomic_DNA"/>
</dbReference>
<dbReference type="RefSeq" id="WP_038189690.1">
    <property type="nucleotide sequence ID" value="NZ_CAWLWA010000196.1"/>
</dbReference>
<gene>
    <name evidence="2" type="ORF">XBI1_2800005</name>
</gene>
<evidence type="ECO:0000313" key="2">
    <source>
        <dbReference type="EMBL" id="CDH33879.1"/>
    </source>
</evidence>
<dbReference type="Proteomes" id="UP000028480">
    <property type="component" value="Unassembled WGS sequence"/>
</dbReference>
<reference evidence="2" key="1">
    <citation type="submission" date="2013-07" db="EMBL/GenBank/DDBJ databases">
        <title>Sub-species coevolution in mutualistic symbiosis.</title>
        <authorList>
            <person name="Murfin K."/>
            <person name="Klassen J."/>
            <person name="Lee M."/>
            <person name="Forst S."/>
            <person name="Stock P."/>
            <person name="Goodrich-Blair H."/>
        </authorList>
    </citation>
    <scope>NUCLEOTIDE SEQUENCE [LARGE SCALE GENOMIC DNA]</scope>
    <source>
        <strain evidence="2">Intermedium</strain>
    </source>
</reference>
<dbReference type="AlphaFoldDB" id="A0A077QK01"/>
<dbReference type="InterPro" id="IPR003497">
    <property type="entry name" value="BRO_N_domain"/>
</dbReference>
<dbReference type="PROSITE" id="PS51750">
    <property type="entry name" value="BRO_N"/>
    <property type="match status" value="1"/>
</dbReference>
<proteinExistence type="predicted"/>
<feature type="domain" description="Bro-N" evidence="1">
    <location>
        <begin position="1"/>
        <end position="117"/>
    </location>
</feature>
<dbReference type="Pfam" id="PF02498">
    <property type="entry name" value="Bro-N"/>
    <property type="match status" value="1"/>
</dbReference>
<organism evidence="2 3">
    <name type="scientific">Xenorhabdus bovienii str. Intermedium</name>
    <dbReference type="NCBI Taxonomy" id="1379677"/>
    <lineage>
        <taxon>Bacteria</taxon>
        <taxon>Pseudomonadati</taxon>
        <taxon>Pseudomonadota</taxon>
        <taxon>Gammaproteobacteria</taxon>
        <taxon>Enterobacterales</taxon>
        <taxon>Morganellaceae</taxon>
        <taxon>Xenorhabdus</taxon>
    </lineage>
</organism>
<protein>
    <recommendedName>
        <fullName evidence="1">Bro-N domain-containing protein</fullName>
    </recommendedName>
</protein>
<accession>A0A077QK01</accession>
<comment type="caution">
    <text evidence="2">The sequence shown here is derived from an EMBL/GenBank/DDBJ whole genome shotgun (WGS) entry which is preliminary data.</text>
</comment>
<evidence type="ECO:0000313" key="3">
    <source>
        <dbReference type="Proteomes" id="UP000028480"/>
    </source>
</evidence>
<name>A0A077QK01_XENBV</name>
<evidence type="ECO:0000259" key="1">
    <source>
        <dbReference type="PROSITE" id="PS51750"/>
    </source>
</evidence>
<dbReference type="HOGENOM" id="CLU_095314_0_0_6"/>
<dbReference type="SMART" id="SM01040">
    <property type="entry name" value="Bro-N"/>
    <property type="match status" value="1"/>
</dbReference>
<sequence length="195" mass="21934">MSTALTFKEHEITPFDNSDNKIWFTGEQLAGLLGYADMKQVNKIYQRHKDEFTETMTTVVKVTASAKSMSYGELSSDVRLFSSRGAHLIGMVSRTKVAKELRKWLLDIIEKESNIDIGTLDITTMTQLTGQKMHDLITAFDKASFQHRGQKGSGLMTQRKRDIKRIKEATKLALGLTQFSIPDLGDFPDEEGEPA</sequence>